<evidence type="ECO:0000313" key="5">
    <source>
        <dbReference type="Proteomes" id="UP000243579"/>
    </source>
</evidence>
<dbReference type="InterPro" id="IPR035985">
    <property type="entry name" value="Ubiquitin-activating_enz"/>
</dbReference>
<evidence type="ECO:0000256" key="2">
    <source>
        <dbReference type="SAM" id="MobiDB-lite"/>
    </source>
</evidence>
<feature type="domain" description="THIF-type NAD/FAD binding fold" evidence="3">
    <location>
        <begin position="511"/>
        <end position="721"/>
    </location>
</feature>
<evidence type="ECO:0000256" key="1">
    <source>
        <dbReference type="SAM" id="Coils"/>
    </source>
</evidence>
<name>A0A1V9ZGL0_ACHHY</name>
<accession>A0A1V9ZGL0</accession>
<feature type="region of interest" description="Disordered" evidence="2">
    <location>
        <begin position="473"/>
        <end position="497"/>
    </location>
</feature>
<feature type="coiled-coil region" evidence="1">
    <location>
        <begin position="365"/>
        <end position="399"/>
    </location>
</feature>
<comment type="caution">
    <text evidence="4">The sequence shown here is derived from an EMBL/GenBank/DDBJ whole genome shotgun (WGS) entry which is preliminary data.</text>
</comment>
<evidence type="ECO:0000313" key="4">
    <source>
        <dbReference type="EMBL" id="OQR97134.1"/>
    </source>
</evidence>
<dbReference type="Gene3D" id="3.40.50.720">
    <property type="entry name" value="NAD(P)-binding Rossmann-like Domain"/>
    <property type="match status" value="1"/>
</dbReference>
<feature type="region of interest" description="Disordered" evidence="2">
    <location>
        <begin position="160"/>
        <end position="190"/>
    </location>
</feature>
<gene>
    <name evidence="4" type="ORF">ACHHYP_12662</name>
</gene>
<dbReference type="GO" id="GO:0008641">
    <property type="term" value="F:ubiquitin-like modifier activating enzyme activity"/>
    <property type="evidence" value="ECO:0007669"/>
    <property type="project" value="InterPro"/>
</dbReference>
<protein>
    <submittedName>
        <fullName evidence="4">Ubiquitin-like modifier-activating enzyme 5-like</fullName>
    </submittedName>
</protein>
<dbReference type="SUPFAM" id="SSF69572">
    <property type="entry name" value="Activating enzymes of the ubiquitin-like proteins"/>
    <property type="match status" value="1"/>
</dbReference>
<feature type="coiled-coil region" evidence="1">
    <location>
        <begin position="204"/>
        <end position="231"/>
    </location>
</feature>
<sequence>MPSDPTTGSALEKRFAAAGADFTRVSVKGKDDAVKLCGRVNAWREDVNSLANHIAAQLQHCKTLRTSKAMGSITSVPLTTETKAGDIDPFRLLRSDIRSLYDFRLSYLRSQSDSNWSDVDLDRDAAQLKLILEEPATVEKAADADTAFQAMLKGLLRDRAKKRHGPRDDVPPMSSHPAPPNLFTPTAPTASADIEGSKASSLRLDEANFTIQKLHREINELKIANAKLTTSSSQLEDSYAHLEDDIGGTAKALSELRLNVDLITNMYKKTCDEVLAFDQSRNVLLEERDVMAKKLHEQLKKVSVVNLELVRKDKLAMYAMGARHEALEALKMAKRQLGEMTVMRDECNHTIHHLGESLDKVQATLLQTTTIVKEQEEALAEKEREITELHTAMEQLKASHAASMQEMMARSDEDYAKLAAVCEKAKKDLVESDTPWEMEPAEDDELHRGVARRVDRVRVSVQDLASAVRLISSAEHPQRPPLAPSDPMDERGGPYSRILSNNDRGIIKNIEILSTMAIMVVGLNGMGCTIAETYCRSGIGKVYLLDNAGPVAADDLERLFFLPENVGYDRVAEVETSLRLVNSHVALEAVQLDPANALDCHEWGDRLVAAQAIAEAPVPLRAVFLCTSDSAIVRNINELCLAMDVPLIAVTPAPDGLSGQVLASVRGKTPCLLCHKPPAATSPSSSESQRKSTMPIVSAPLLPLPTVEGILAGFAAHAALKY</sequence>
<organism evidence="4 5">
    <name type="scientific">Achlya hypogyna</name>
    <name type="common">Oomycete</name>
    <name type="synonym">Protoachlya hypogyna</name>
    <dbReference type="NCBI Taxonomy" id="1202772"/>
    <lineage>
        <taxon>Eukaryota</taxon>
        <taxon>Sar</taxon>
        <taxon>Stramenopiles</taxon>
        <taxon>Oomycota</taxon>
        <taxon>Saprolegniomycetes</taxon>
        <taxon>Saprolegniales</taxon>
        <taxon>Achlyaceae</taxon>
        <taxon>Achlya</taxon>
    </lineage>
</organism>
<reference evidence="4 5" key="1">
    <citation type="journal article" date="2014" name="Genome Biol. Evol.">
        <title>The secreted proteins of Achlya hypogyna and Thraustotheca clavata identify the ancestral oomycete secretome and reveal gene acquisitions by horizontal gene transfer.</title>
        <authorList>
            <person name="Misner I."/>
            <person name="Blouin N."/>
            <person name="Leonard G."/>
            <person name="Richards T.A."/>
            <person name="Lane C.E."/>
        </authorList>
    </citation>
    <scope>NUCLEOTIDE SEQUENCE [LARGE SCALE GENOMIC DNA]</scope>
    <source>
        <strain evidence="4 5">ATCC 48635</strain>
    </source>
</reference>
<dbReference type="InterPro" id="IPR000594">
    <property type="entry name" value="ThiF_NAD_FAD-bd"/>
</dbReference>
<keyword evidence="5" id="KW-1185">Reference proteome</keyword>
<evidence type="ECO:0000259" key="3">
    <source>
        <dbReference type="Pfam" id="PF00899"/>
    </source>
</evidence>
<dbReference type="Proteomes" id="UP000243579">
    <property type="component" value="Unassembled WGS sequence"/>
</dbReference>
<dbReference type="EMBL" id="JNBR01000122">
    <property type="protein sequence ID" value="OQR97134.1"/>
    <property type="molecule type" value="Genomic_DNA"/>
</dbReference>
<proteinExistence type="predicted"/>
<keyword evidence="1" id="KW-0175">Coiled coil</keyword>
<dbReference type="Pfam" id="PF00899">
    <property type="entry name" value="ThiF"/>
    <property type="match status" value="1"/>
</dbReference>
<dbReference type="AlphaFoldDB" id="A0A1V9ZGL0"/>
<dbReference type="OrthoDB" id="5516652at2759"/>
<dbReference type="STRING" id="1202772.A0A1V9ZGL0"/>